<keyword evidence="4 7" id="KW-0812">Transmembrane</keyword>
<evidence type="ECO:0000256" key="2">
    <source>
        <dbReference type="ARBA" id="ARBA00022676"/>
    </source>
</evidence>
<evidence type="ECO:0000313" key="8">
    <source>
        <dbReference type="EMBL" id="MCK0209142.1"/>
    </source>
</evidence>
<dbReference type="InterPro" id="IPR029044">
    <property type="entry name" value="Nucleotide-diphossugar_trans"/>
</dbReference>
<dbReference type="EC" id="2.4.-.-" evidence="8"/>
<dbReference type="Gene3D" id="3.90.550.10">
    <property type="entry name" value="Spore Coat Polysaccharide Biosynthesis Protein SpsA, Chain A"/>
    <property type="match status" value="1"/>
</dbReference>
<dbReference type="EMBL" id="JALKCG010000005">
    <property type="protein sequence ID" value="MCK0209142.1"/>
    <property type="molecule type" value="Genomic_DNA"/>
</dbReference>
<keyword evidence="2 8" id="KW-0328">Glycosyltransferase</keyword>
<evidence type="ECO:0000256" key="4">
    <source>
        <dbReference type="ARBA" id="ARBA00022692"/>
    </source>
</evidence>
<feature type="transmembrane region" description="Helical" evidence="7">
    <location>
        <begin position="183"/>
        <end position="202"/>
    </location>
</feature>
<evidence type="ECO:0000256" key="3">
    <source>
        <dbReference type="ARBA" id="ARBA00022679"/>
    </source>
</evidence>
<comment type="caution">
    <text evidence="8">The sequence shown here is derived from an EMBL/GenBank/DDBJ whole genome shotgun (WGS) entry which is preliminary data.</text>
</comment>
<dbReference type="GO" id="GO:0016757">
    <property type="term" value="F:glycosyltransferase activity"/>
    <property type="evidence" value="ECO:0007669"/>
    <property type="project" value="UniProtKB-KW"/>
</dbReference>
<sequence length="646" mass="69108">MTAATRETEFGRHAAPPGKASAIPLEAAGVADLLSAADILYAQRQARRVGVGMDETLIAKGIVSTDEIAQGAAQTLGIPFEPLDDGSAVTLSRPRFEDIAALLRTGLMRRFDGGLVTTARGPQLRQLAAVLAQRPQLRRQVSLTTPERLGAFVRRRFGQQIGWHAASALRQSQPQLSAATLGWSRYAFAGGALGLALLLMLLNATTVGGTLVMVALLATLLLGGAALKLTACTVPAPAAPAPLRRDDELPYYSLIVPLYREAAVVPQLIGALDAIDYPREKLQVLLVVEPDDGPTAAALARHANRPGYEVIVSPAIGPRTKPKAMNAALPFARGAIIGIYDAEDVPDPLQLRKACAVFLGARGARVGCVQACLAIDNLADSWITRQFAAEYAAHFDVMLPMLGAYRLPLPLGGTSNHFRREAIEGVGAWDPYNVTEDAEIGVRLAGAGWRTAVIASATDEEAPRRMGSWMRQRTRWYKGWMQTLLVHARRPARLASGAGWMGTLALLFMLGSGVAAALLHPFLVLQLLLDLWLEEPADASAALAALDGLSLSVLLIGYGSAVLSTAIGMARRQVPGLGRVLLLMPVYWLMMSAAAWRAVFHLVVAPHRWEKTDHGLARTSRRRALLLRAAPRGSGAARRRPRPAGA</sequence>
<dbReference type="InterPro" id="IPR037257">
    <property type="entry name" value="T2SS_E_N_sf"/>
</dbReference>
<evidence type="ECO:0000256" key="5">
    <source>
        <dbReference type="ARBA" id="ARBA00022989"/>
    </source>
</evidence>
<dbReference type="Pfam" id="PF13641">
    <property type="entry name" value="Glyco_tranf_2_3"/>
    <property type="match status" value="1"/>
</dbReference>
<gene>
    <name evidence="8" type="ORF">MWN33_13985</name>
</gene>
<dbReference type="RefSeq" id="WP_247201648.1">
    <property type="nucleotide sequence ID" value="NZ_JALKCG010000005.1"/>
</dbReference>
<feature type="transmembrane region" description="Helical" evidence="7">
    <location>
        <begin position="580"/>
        <end position="599"/>
    </location>
</feature>
<keyword evidence="6 7" id="KW-0472">Membrane</keyword>
<feature type="transmembrane region" description="Helical" evidence="7">
    <location>
        <begin position="549"/>
        <end position="568"/>
    </location>
</feature>
<feature type="transmembrane region" description="Helical" evidence="7">
    <location>
        <begin position="208"/>
        <end position="227"/>
    </location>
</feature>
<evidence type="ECO:0000256" key="6">
    <source>
        <dbReference type="ARBA" id="ARBA00023136"/>
    </source>
</evidence>
<organism evidence="8 9">
    <name type="scientific">Ancylobacter koreensis</name>
    <dbReference type="NCBI Taxonomy" id="266121"/>
    <lineage>
        <taxon>Bacteria</taxon>
        <taxon>Pseudomonadati</taxon>
        <taxon>Pseudomonadota</taxon>
        <taxon>Alphaproteobacteria</taxon>
        <taxon>Hyphomicrobiales</taxon>
        <taxon>Xanthobacteraceae</taxon>
        <taxon>Ancylobacter</taxon>
    </lineage>
</organism>
<dbReference type="SUPFAM" id="SSF160246">
    <property type="entry name" value="EspE N-terminal domain-like"/>
    <property type="match status" value="1"/>
</dbReference>
<protein>
    <submittedName>
        <fullName evidence="8">Glycosyltransferase</fullName>
        <ecNumber evidence="8">2.4.-.-</ecNumber>
    </submittedName>
</protein>
<dbReference type="PANTHER" id="PTHR43867:SF2">
    <property type="entry name" value="CELLULOSE SYNTHASE CATALYTIC SUBUNIT A [UDP-FORMING]"/>
    <property type="match status" value="1"/>
</dbReference>
<reference evidence="9" key="1">
    <citation type="submission" date="2023-07" db="EMBL/GenBank/DDBJ databases">
        <title>Ancylobacter moscoviensis sp. nov., facultatively methylotrophic bacteria from activated sludge and the reclassification of Starkeya novella (Starkey 1934) Kelly et al. 2000 as Ancylobacter novellus comb. nov., Starkeya koreensis Im et al. 2006 as Ancylobacter koreensis comb.nov., Angulomicrobium tetraedrale Vasil'eva et al. 1986 as Ancylobacter tetraedralis comb. nov., Angulomicrobium amanitiforme Fritz et al. 2004 as Ancylobacter amanitiformis comb. nov. and Methylorhabdus multivorans Doronina et al. 1996 as Ancylobacter multivorans comb. nov. and emended description of the genus Ancylobacter.</title>
        <authorList>
            <person name="Doronina N."/>
            <person name="Chemodurova A."/>
            <person name="Grouzdev D."/>
            <person name="Koziaeva V."/>
            <person name="Shi W."/>
            <person name="Wu L."/>
            <person name="Kaparullina E."/>
        </authorList>
    </citation>
    <scope>NUCLEOTIDE SEQUENCE [LARGE SCALE GENOMIC DNA]</scope>
    <source>
        <strain evidence="9">Jip08</strain>
    </source>
</reference>
<evidence type="ECO:0000313" key="9">
    <source>
        <dbReference type="Proteomes" id="UP001202867"/>
    </source>
</evidence>
<dbReference type="PANTHER" id="PTHR43867">
    <property type="entry name" value="CELLULOSE SYNTHASE CATALYTIC SUBUNIT A [UDP-FORMING]"/>
    <property type="match status" value="1"/>
</dbReference>
<proteinExistence type="predicted"/>
<keyword evidence="9" id="KW-1185">Reference proteome</keyword>
<evidence type="ECO:0000256" key="7">
    <source>
        <dbReference type="SAM" id="Phobius"/>
    </source>
</evidence>
<feature type="transmembrane region" description="Helical" evidence="7">
    <location>
        <begin position="499"/>
        <end position="529"/>
    </location>
</feature>
<evidence type="ECO:0000256" key="1">
    <source>
        <dbReference type="ARBA" id="ARBA00004141"/>
    </source>
</evidence>
<comment type="subcellular location">
    <subcellularLocation>
        <location evidence="1">Membrane</location>
        <topology evidence="1">Multi-pass membrane protein</topology>
    </subcellularLocation>
</comment>
<name>A0ABT0DPD3_9HYPH</name>
<dbReference type="SUPFAM" id="SSF53448">
    <property type="entry name" value="Nucleotide-diphospho-sugar transferases"/>
    <property type="match status" value="1"/>
</dbReference>
<dbReference type="Proteomes" id="UP001202867">
    <property type="component" value="Unassembled WGS sequence"/>
</dbReference>
<dbReference type="InterPro" id="IPR050321">
    <property type="entry name" value="Glycosyltr_2/OpgH_subfam"/>
</dbReference>
<accession>A0ABT0DPD3</accession>
<keyword evidence="3 8" id="KW-0808">Transferase</keyword>
<keyword evidence="5 7" id="KW-1133">Transmembrane helix</keyword>